<proteinExistence type="predicted"/>
<dbReference type="Pfam" id="PF01636">
    <property type="entry name" value="APH"/>
    <property type="match status" value="1"/>
</dbReference>
<keyword evidence="3" id="KW-0808">Transferase</keyword>
<dbReference type="AlphaFoldDB" id="A0A4R2H6T2"/>
<evidence type="ECO:0000313" key="4">
    <source>
        <dbReference type="Proteomes" id="UP000294508"/>
    </source>
</evidence>
<feature type="region of interest" description="Disordered" evidence="1">
    <location>
        <begin position="1"/>
        <end position="20"/>
    </location>
</feature>
<reference evidence="3 4" key="1">
    <citation type="journal article" date="2015" name="Stand. Genomic Sci.">
        <title>Genomic Encyclopedia of Bacterial and Archaeal Type Strains, Phase III: the genomes of soil and plant-associated and newly described type strains.</title>
        <authorList>
            <person name="Whitman W.B."/>
            <person name="Woyke T."/>
            <person name="Klenk H.P."/>
            <person name="Zhou Y."/>
            <person name="Lilburn T.G."/>
            <person name="Beck B.J."/>
            <person name="De Vos P."/>
            <person name="Vandamme P."/>
            <person name="Eisen J.A."/>
            <person name="Garrity G."/>
            <person name="Hugenholtz P."/>
            <person name="Kyrpides N.C."/>
        </authorList>
    </citation>
    <scope>NUCLEOTIDE SEQUENCE [LARGE SCALE GENOMIC DNA]</scope>
    <source>
        <strain evidence="3 4">VKM Ac-2572</strain>
    </source>
</reference>
<dbReference type="RefSeq" id="WP_242002111.1">
    <property type="nucleotide sequence ID" value="NZ_SLWN01000011.1"/>
</dbReference>
<gene>
    <name evidence="3" type="ORF">EV652_1111</name>
</gene>
<dbReference type="GO" id="GO:0016301">
    <property type="term" value="F:kinase activity"/>
    <property type="evidence" value="ECO:0007669"/>
    <property type="project" value="UniProtKB-KW"/>
</dbReference>
<sequence length="323" mass="36205">MTGIEASTSPPPLPGWFGPRASPDDPAVSALIARVARGAGWADIGGGFNLNVRIDAEPPVVLRVHRPWVRRGRVAGLRRLRERLQRTQVRVARPIRIPGCDLLRVADRWAEIEEFIDHVQPRADEDSYVRLFEELGRLHTALKAVWEPSPPEPLDDHRTFGQLRYSVGFTRRRFGPRSEPVVHRMRQLTGELSKLRKEVELPCTPIHGDYKLGNAGELSDGSWATFDLDFARVRERVYDIAASLHHVAQDGELLEPRRLLAAYEGTAPEPLTRDEHRWLPGALALIPLHWAATAGLVGDGIHEAESAMTAAEAWWSRRAELSS</sequence>
<dbReference type="SUPFAM" id="SSF56112">
    <property type="entry name" value="Protein kinase-like (PK-like)"/>
    <property type="match status" value="1"/>
</dbReference>
<evidence type="ECO:0000313" key="3">
    <source>
        <dbReference type="EMBL" id="TCO21094.1"/>
    </source>
</evidence>
<dbReference type="InterPro" id="IPR002575">
    <property type="entry name" value="Aminoglycoside_PTrfase"/>
</dbReference>
<keyword evidence="4" id="KW-1185">Reference proteome</keyword>
<dbReference type="Proteomes" id="UP000294508">
    <property type="component" value="Unassembled WGS sequence"/>
</dbReference>
<keyword evidence="3" id="KW-0418">Kinase</keyword>
<accession>A0A4R2H6T2</accession>
<evidence type="ECO:0000256" key="1">
    <source>
        <dbReference type="SAM" id="MobiDB-lite"/>
    </source>
</evidence>
<comment type="caution">
    <text evidence="3">The sequence shown here is derived from an EMBL/GenBank/DDBJ whole genome shotgun (WGS) entry which is preliminary data.</text>
</comment>
<feature type="domain" description="Aminoglycoside phosphotransferase" evidence="2">
    <location>
        <begin position="49"/>
        <end position="266"/>
    </location>
</feature>
<dbReference type="EMBL" id="SLWN01000011">
    <property type="protein sequence ID" value="TCO21094.1"/>
    <property type="molecule type" value="Genomic_DNA"/>
</dbReference>
<dbReference type="InterPro" id="IPR011009">
    <property type="entry name" value="Kinase-like_dom_sf"/>
</dbReference>
<organism evidence="3 4">
    <name type="scientific">Kribbella steppae</name>
    <dbReference type="NCBI Taxonomy" id="2512223"/>
    <lineage>
        <taxon>Bacteria</taxon>
        <taxon>Bacillati</taxon>
        <taxon>Actinomycetota</taxon>
        <taxon>Actinomycetes</taxon>
        <taxon>Propionibacteriales</taxon>
        <taxon>Kribbellaceae</taxon>
        <taxon>Kribbella</taxon>
    </lineage>
</organism>
<name>A0A4R2H6T2_9ACTN</name>
<evidence type="ECO:0000259" key="2">
    <source>
        <dbReference type="Pfam" id="PF01636"/>
    </source>
</evidence>
<dbReference type="Gene3D" id="3.90.1200.10">
    <property type="match status" value="1"/>
</dbReference>
<protein>
    <submittedName>
        <fullName evidence="3">Ser/Thr protein kinase RdoA (MazF antagonist)</fullName>
    </submittedName>
</protein>